<keyword evidence="1" id="KW-0472">Membrane</keyword>
<keyword evidence="1" id="KW-1133">Transmembrane helix</keyword>
<dbReference type="AlphaFoldDB" id="A0AAQ2SZQ6"/>
<evidence type="ECO:0000313" key="2">
    <source>
        <dbReference type="EMBL" id="UZA03315.1"/>
    </source>
</evidence>
<sequence>MTVNLRFFLEKRAISPIFHCKYQRQARPKSLSTRASFMFKMSFYHIISWSLFFIIWVAVYMTWSGRGLPPENELQYITGNIKAVVVSRSPKQDIHHIQITNPQTKQSLVVACGYSVVPKIAMSDCVLAKELPRKDITIGYYHQPSVLWFKNDIPQMAVIKTNNTQDSINGNYSYNSIQTKYRYLILYLLAWRYF</sequence>
<dbReference type="GeneID" id="77189867"/>
<accession>A0AAQ2SZQ6</accession>
<dbReference type="Proteomes" id="UP001163632">
    <property type="component" value="Chromosome"/>
</dbReference>
<dbReference type="EMBL" id="CP087781">
    <property type="protein sequence ID" value="UZA51718.1"/>
    <property type="molecule type" value="Genomic_DNA"/>
</dbReference>
<protein>
    <submittedName>
        <fullName evidence="3">Uncharacterized protein</fullName>
    </submittedName>
</protein>
<organism evidence="3 4">
    <name type="scientific">Moraxella bovis</name>
    <dbReference type="NCBI Taxonomy" id="476"/>
    <lineage>
        <taxon>Bacteria</taxon>
        <taxon>Pseudomonadati</taxon>
        <taxon>Pseudomonadota</taxon>
        <taxon>Gammaproteobacteria</taxon>
        <taxon>Moraxellales</taxon>
        <taxon>Moraxellaceae</taxon>
        <taxon>Moraxella</taxon>
    </lineage>
</organism>
<name>A0AAQ2SZQ6_MORBO</name>
<evidence type="ECO:0000256" key="1">
    <source>
        <dbReference type="SAM" id="Phobius"/>
    </source>
</evidence>
<evidence type="ECO:0000313" key="4">
    <source>
        <dbReference type="Proteomes" id="UP001163283"/>
    </source>
</evidence>
<keyword evidence="1" id="KW-0812">Transmembrane</keyword>
<dbReference type="RefSeq" id="WP_143821655.1">
    <property type="nucleotide sequence ID" value="NZ_CP087765.1"/>
</dbReference>
<dbReference type="Proteomes" id="UP001163283">
    <property type="component" value="Chromosome"/>
</dbReference>
<proteinExistence type="predicted"/>
<reference evidence="3 4" key="1">
    <citation type="journal article" date="2022" name="BMC Microbiol.">
        <title>Whole genome sequencing of Moraxella bovis strains from North America reveals two genotypes with different genetic determinants.</title>
        <authorList>
            <person name="Wynn E.L."/>
            <person name="Hille M.M."/>
            <person name="Loy J.D."/>
            <person name="Schuller G."/>
            <person name="Kuhn K.L."/>
            <person name="Dickey A.M."/>
            <person name="Bono J.L."/>
            <person name="Clawson M.L."/>
        </authorList>
    </citation>
    <scope>NUCLEOTIDE SEQUENCE [LARGE SCALE GENOMIC DNA]</scope>
    <source>
        <strain evidence="2">SAM102599</strain>
        <strain evidence="3 4">SAM57978</strain>
    </source>
</reference>
<gene>
    <name evidence="2" type="ORF">LP092_00655</name>
    <name evidence="3" type="ORF">LP129_00650</name>
</gene>
<evidence type="ECO:0000313" key="5">
    <source>
        <dbReference type="Proteomes" id="UP001163632"/>
    </source>
</evidence>
<keyword evidence="5" id="KW-1185">Reference proteome</keyword>
<dbReference type="EMBL" id="CP087830">
    <property type="protein sequence ID" value="UZA03315.1"/>
    <property type="molecule type" value="Genomic_DNA"/>
</dbReference>
<feature type="transmembrane region" description="Helical" evidence="1">
    <location>
        <begin position="43"/>
        <end position="63"/>
    </location>
</feature>
<evidence type="ECO:0000313" key="3">
    <source>
        <dbReference type="EMBL" id="UZA51718.1"/>
    </source>
</evidence>